<comment type="caution">
    <text evidence="2">The sequence shown here is derived from an EMBL/GenBank/DDBJ whole genome shotgun (WGS) entry which is preliminary data.</text>
</comment>
<feature type="domain" description="Glycosyl transferase family 1" evidence="1">
    <location>
        <begin position="219"/>
        <end position="394"/>
    </location>
</feature>
<dbReference type="GO" id="GO:0016758">
    <property type="term" value="F:hexosyltransferase activity"/>
    <property type="evidence" value="ECO:0007669"/>
    <property type="project" value="TreeGrafter"/>
</dbReference>
<proteinExistence type="predicted"/>
<reference evidence="2" key="1">
    <citation type="journal article" date="2015" name="Nature">
        <title>Complex archaea that bridge the gap between prokaryotes and eukaryotes.</title>
        <authorList>
            <person name="Spang A."/>
            <person name="Saw J.H."/>
            <person name="Jorgensen S.L."/>
            <person name="Zaremba-Niedzwiedzka K."/>
            <person name="Martijn J."/>
            <person name="Lind A.E."/>
            <person name="van Eijk R."/>
            <person name="Schleper C."/>
            <person name="Guy L."/>
            <person name="Ettema T.J."/>
        </authorList>
    </citation>
    <scope>NUCLEOTIDE SEQUENCE</scope>
</reference>
<dbReference type="Pfam" id="PF00534">
    <property type="entry name" value="Glycos_transf_1"/>
    <property type="match status" value="1"/>
</dbReference>
<dbReference type="CDD" id="cd03801">
    <property type="entry name" value="GT4_PimA-like"/>
    <property type="match status" value="1"/>
</dbReference>
<dbReference type="SUPFAM" id="SSF53756">
    <property type="entry name" value="UDP-Glycosyltransferase/glycogen phosphorylase"/>
    <property type="match status" value="1"/>
</dbReference>
<dbReference type="PANTHER" id="PTHR45947:SF3">
    <property type="entry name" value="SULFOQUINOVOSYL TRANSFERASE SQD2"/>
    <property type="match status" value="1"/>
</dbReference>
<evidence type="ECO:0000259" key="1">
    <source>
        <dbReference type="Pfam" id="PF00534"/>
    </source>
</evidence>
<dbReference type="InterPro" id="IPR050194">
    <property type="entry name" value="Glycosyltransferase_grp1"/>
</dbReference>
<evidence type="ECO:0000313" key="2">
    <source>
        <dbReference type="EMBL" id="KKM80250.1"/>
    </source>
</evidence>
<accession>A0A0F9MUC2</accession>
<dbReference type="InterPro" id="IPR001296">
    <property type="entry name" value="Glyco_trans_1"/>
</dbReference>
<dbReference type="PANTHER" id="PTHR45947">
    <property type="entry name" value="SULFOQUINOVOSYL TRANSFERASE SQD2"/>
    <property type="match status" value="1"/>
</dbReference>
<dbReference type="AlphaFoldDB" id="A0A0F9MUC2"/>
<dbReference type="Gene3D" id="3.40.50.2000">
    <property type="entry name" value="Glycogen Phosphorylase B"/>
    <property type="match status" value="2"/>
</dbReference>
<protein>
    <recommendedName>
        <fullName evidence="1">Glycosyl transferase family 1 domain-containing protein</fullName>
    </recommendedName>
</protein>
<name>A0A0F9MUC2_9ZZZZ</name>
<dbReference type="EMBL" id="LAZR01008212">
    <property type="protein sequence ID" value="KKM80250.1"/>
    <property type="molecule type" value="Genomic_DNA"/>
</dbReference>
<sequence>MNILLITDDFYPNFGGVANVLWNLYKFFQNKEHKLLIFNPYSKFENVYKEVIIKNYVLKDLACFLREREFYYYVIYSFWKVIKDKNTPFSHRLKILMFLIFKPKILMKVIKNVSNLIPYLKKLNFDIIVGGNSGWIFSLVYILSRFFNKKLISIAYGNDFLIRNPLSLKTYYFRNTDKIIVINNQMKQIIKKMHRLNEHQLEIIFVGLNLKEFDVKTSKKELRREFNIPEKQFVLLSVGRHVPRKRFDLVIKAVSVIKKLKPSLNIKYILIGAGQKTLYLKNLTKQLNLESHIEFLGSCDLEKRNKFYKLSDIFLMPVETKKDNIEGFGIVFLEANYYNVPVIGTATGGIVEAIIDGETGLLIKPNDLNDLVEKILYLYENENIRKKMGEKGYRRVIKDFSWDDLVHQYIKVFSDVLG</sequence>
<organism evidence="2">
    <name type="scientific">marine sediment metagenome</name>
    <dbReference type="NCBI Taxonomy" id="412755"/>
    <lineage>
        <taxon>unclassified sequences</taxon>
        <taxon>metagenomes</taxon>
        <taxon>ecological metagenomes</taxon>
    </lineage>
</organism>
<gene>
    <name evidence="2" type="ORF">LCGC14_1341790</name>
</gene>